<organism evidence="12 13">
    <name type="scientific">Pseudozobellia thermophila</name>
    <dbReference type="NCBI Taxonomy" id="192903"/>
    <lineage>
        <taxon>Bacteria</taxon>
        <taxon>Pseudomonadati</taxon>
        <taxon>Bacteroidota</taxon>
        <taxon>Flavobacteriia</taxon>
        <taxon>Flavobacteriales</taxon>
        <taxon>Flavobacteriaceae</taxon>
        <taxon>Pseudozobellia</taxon>
    </lineage>
</organism>
<reference evidence="13" key="1">
    <citation type="submission" date="2016-11" db="EMBL/GenBank/DDBJ databases">
        <authorList>
            <person name="Varghese N."/>
            <person name="Submissions S."/>
        </authorList>
    </citation>
    <scope>NUCLEOTIDE SEQUENCE [LARGE SCALE GENOMIC DNA]</scope>
    <source>
        <strain evidence="13">DSM 19858</strain>
    </source>
</reference>
<evidence type="ECO:0000256" key="6">
    <source>
        <dbReference type="ARBA" id="ARBA00022777"/>
    </source>
</evidence>
<comment type="catalytic activity">
    <reaction evidence="10">
        <text>beta-D-fructose 6-phosphate + diphosphate = beta-D-fructose 1,6-bisphosphate + phosphate + H(+)</text>
        <dbReference type="Rhea" id="RHEA:13613"/>
        <dbReference type="ChEBI" id="CHEBI:15378"/>
        <dbReference type="ChEBI" id="CHEBI:32966"/>
        <dbReference type="ChEBI" id="CHEBI:33019"/>
        <dbReference type="ChEBI" id="CHEBI:43474"/>
        <dbReference type="ChEBI" id="CHEBI:57634"/>
        <dbReference type="EC" id="2.7.1.90"/>
    </reaction>
</comment>
<evidence type="ECO:0000313" key="13">
    <source>
        <dbReference type="Proteomes" id="UP000184543"/>
    </source>
</evidence>
<evidence type="ECO:0000259" key="11">
    <source>
        <dbReference type="Pfam" id="PF00365"/>
    </source>
</evidence>
<dbReference type="PIRSF" id="PIRSF036482">
    <property type="entry name" value="PPi_PFK_TM0289"/>
    <property type="match status" value="1"/>
</dbReference>
<dbReference type="GO" id="GO:0047334">
    <property type="term" value="F:diphosphate-fructose-6-phosphate 1-phosphotransferase activity"/>
    <property type="evidence" value="ECO:0007669"/>
    <property type="project" value="UniProtKB-EC"/>
</dbReference>
<keyword evidence="4" id="KW-0808">Transferase</keyword>
<keyword evidence="7" id="KW-0460">Magnesium</keyword>
<dbReference type="STRING" id="192903.SAMN04488513_11145"/>
<keyword evidence="5" id="KW-0479">Metal-binding</keyword>
<evidence type="ECO:0000256" key="7">
    <source>
        <dbReference type="ARBA" id="ARBA00022842"/>
    </source>
</evidence>
<evidence type="ECO:0000256" key="10">
    <source>
        <dbReference type="ARBA" id="ARBA00048072"/>
    </source>
</evidence>
<evidence type="ECO:0000256" key="2">
    <source>
        <dbReference type="ARBA" id="ARBA00003138"/>
    </source>
</evidence>
<evidence type="ECO:0000256" key="1">
    <source>
        <dbReference type="ARBA" id="ARBA00001946"/>
    </source>
</evidence>
<dbReference type="InterPro" id="IPR011403">
    <property type="entry name" value="PPi-PFK_TM0289"/>
</dbReference>
<dbReference type="InterPro" id="IPR000023">
    <property type="entry name" value="Phosphofructokinase_dom"/>
</dbReference>
<accession>A0A1M6MXA3</accession>
<dbReference type="PANTHER" id="PTHR43650">
    <property type="entry name" value="PYROPHOSPHATE--FRUCTOSE 6-PHOSPHATE 1-PHOSPHOTRANSFERASE"/>
    <property type="match status" value="1"/>
</dbReference>
<name>A0A1M6MXA3_9FLAO</name>
<dbReference type="InterPro" id="IPR022953">
    <property type="entry name" value="ATP_PFK"/>
</dbReference>
<gene>
    <name evidence="12" type="ORF">SAMN04488513_11145</name>
</gene>
<protein>
    <submittedName>
        <fullName evidence="12">6-phosphofructokinase 1</fullName>
    </submittedName>
</protein>
<dbReference type="Gene3D" id="3.40.50.450">
    <property type="match status" value="1"/>
</dbReference>
<sequence length="408" mass="45109">MASKKSILIICGGGPAPGINAVISTVAKIFLKDGYRVLGLHEGFKGIFSERPQIKEFDFAHADRIFSRGGSTLIMSRFKPGNEKINTRLFSDNNVKLLVSIGGDDTASTANRITGYLSKENISISNIHVPKTIDNDLPLPDRNPTFGFHSAKDEGVRIGNTTYEDARTSQNWFVMSTMGRSAGHLAFGIATSCHFPMMVIPEMFNRTPITFDKVVRLIISSIVKRKIENINYGVALVSEGVFHIMPDSELDHCGINFTYDDHGHPELGNVSKSHIFNMLVQVKLKELGIHIKSRPVELGYELRCCRPIGFDLTLCTLLGLGVKKLFAQGLSGCIVTANSRGEVTPLFLEDLQGEDGKIAPRLVNVDSEFARLCFQNMHYIEEGDYEAAKAYLPDPESYDFNKILSGEV</sequence>
<evidence type="ECO:0000256" key="4">
    <source>
        <dbReference type="ARBA" id="ARBA00022679"/>
    </source>
</evidence>
<dbReference type="GO" id="GO:0005829">
    <property type="term" value="C:cytosol"/>
    <property type="evidence" value="ECO:0007669"/>
    <property type="project" value="TreeGrafter"/>
</dbReference>
<dbReference type="PRINTS" id="PR00476">
    <property type="entry name" value="PHFRCTKINASE"/>
</dbReference>
<dbReference type="Pfam" id="PF00365">
    <property type="entry name" value="PFK"/>
    <property type="match status" value="1"/>
</dbReference>
<keyword evidence="8" id="KW-0324">Glycolysis</keyword>
<dbReference type="AlphaFoldDB" id="A0A1M6MXA3"/>
<dbReference type="GO" id="GO:0003872">
    <property type="term" value="F:6-phosphofructokinase activity"/>
    <property type="evidence" value="ECO:0007669"/>
    <property type="project" value="InterPro"/>
</dbReference>
<keyword evidence="3" id="KW-0963">Cytoplasm</keyword>
<dbReference type="UniPathway" id="UPA00109">
    <property type="reaction ID" value="UER00182"/>
</dbReference>
<evidence type="ECO:0000256" key="3">
    <source>
        <dbReference type="ARBA" id="ARBA00022490"/>
    </source>
</evidence>
<comment type="cofactor">
    <cofactor evidence="1">
        <name>Mg(2+)</name>
        <dbReference type="ChEBI" id="CHEBI:18420"/>
    </cofactor>
</comment>
<dbReference type="OrthoDB" id="9802503at2"/>
<evidence type="ECO:0000256" key="9">
    <source>
        <dbReference type="ARBA" id="ARBA00038478"/>
    </source>
</evidence>
<keyword evidence="6 12" id="KW-0418">Kinase</keyword>
<evidence type="ECO:0000313" key="12">
    <source>
        <dbReference type="EMBL" id="SHJ88108.1"/>
    </source>
</evidence>
<dbReference type="GO" id="GO:0009749">
    <property type="term" value="P:response to glucose"/>
    <property type="evidence" value="ECO:0007669"/>
    <property type="project" value="TreeGrafter"/>
</dbReference>
<proteinExistence type="inferred from homology"/>
<keyword evidence="13" id="KW-1185">Reference proteome</keyword>
<dbReference type="SUPFAM" id="SSF53784">
    <property type="entry name" value="Phosphofructokinase"/>
    <property type="match status" value="1"/>
</dbReference>
<feature type="domain" description="Phosphofructokinase" evidence="11">
    <location>
        <begin position="7"/>
        <end position="321"/>
    </location>
</feature>
<dbReference type="InterPro" id="IPR035966">
    <property type="entry name" value="PKF_sf"/>
</dbReference>
<evidence type="ECO:0000256" key="5">
    <source>
        <dbReference type="ARBA" id="ARBA00022723"/>
    </source>
</evidence>
<dbReference type="EMBL" id="FQYU01000011">
    <property type="protein sequence ID" value="SHJ88108.1"/>
    <property type="molecule type" value="Genomic_DNA"/>
</dbReference>
<comment type="similarity">
    <text evidence="9">Belongs to the phosphofructokinase type A (PFKA) family.</text>
</comment>
<evidence type="ECO:0000256" key="8">
    <source>
        <dbReference type="ARBA" id="ARBA00023152"/>
    </source>
</evidence>
<comment type="function">
    <text evidence="2">Catalyzes the phosphorylation of D-fructose 6-phosphate, the first committing step of glycolysis. Uses inorganic phosphate (PPi) as phosphoryl donor instead of ATP like common ATP-dependent phosphofructokinases (ATP-PFKs), which renders the reaction reversible, and can thus function both in glycolysis and gluconeogenesis. Consistently, PPi-PFK can replace the enzymes of both the forward (ATP-PFK) and reverse (fructose-bisphosphatase (FBPase)) reactions.</text>
</comment>
<dbReference type="Gene3D" id="3.40.50.460">
    <property type="entry name" value="Phosphofructokinase domain"/>
    <property type="match status" value="1"/>
</dbReference>
<dbReference type="Proteomes" id="UP000184543">
    <property type="component" value="Unassembled WGS sequence"/>
</dbReference>
<dbReference type="GO" id="GO:0046872">
    <property type="term" value="F:metal ion binding"/>
    <property type="evidence" value="ECO:0007669"/>
    <property type="project" value="UniProtKB-KW"/>
</dbReference>
<dbReference type="GO" id="GO:0006002">
    <property type="term" value="P:fructose 6-phosphate metabolic process"/>
    <property type="evidence" value="ECO:0007669"/>
    <property type="project" value="InterPro"/>
</dbReference>
<dbReference type="PANTHER" id="PTHR43650:SF1">
    <property type="entry name" value="PYROPHOSPHATE--FRUCTOSE 6-PHOSPHATE 1-PHOSPHOTRANSFERASE SUBUNIT BETA 2"/>
    <property type="match status" value="1"/>
</dbReference>
<dbReference type="RefSeq" id="WP_072995336.1">
    <property type="nucleotide sequence ID" value="NZ_FQYU01000011.1"/>
</dbReference>